<comment type="caution">
    <text evidence="7">The sequence shown here is derived from an EMBL/GenBank/DDBJ whole genome shotgun (WGS) entry which is preliminary data.</text>
</comment>
<dbReference type="InterPro" id="IPR050797">
    <property type="entry name" value="Carb_Metab_Trans_Reg"/>
</dbReference>
<feature type="domain" description="Zn(2)-C6 fungal-type" evidence="6">
    <location>
        <begin position="8"/>
        <end position="35"/>
    </location>
</feature>
<evidence type="ECO:0000256" key="3">
    <source>
        <dbReference type="ARBA" id="ARBA00023163"/>
    </source>
</evidence>
<protein>
    <recommendedName>
        <fullName evidence="6">Zn(2)-C6 fungal-type domain-containing protein</fullName>
    </recommendedName>
</protein>
<gene>
    <name evidence="7" type="ORF">BJX63DRAFT_414713</name>
</gene>
<accession>A0ABR4GUH0</accession>
<keyword evidence="2" id="KW-0238">DNA-binding</keyword>
<evidence type="ECO:0000256" key="5">
    <source>
        <dbReference type="SAM" id="MobiDB-lite"/>
    </source>
</evidence>
<evidence type="ECO:0000256" key="4">
    <source>
        <dbReference type="ARBA" id="ARBA00023242"/>
    </source>
</evidence>
<dbReference type="Proteomes" id="UP001610334">
    <property type="component" value="Unassembled WGS sequence"/>
</dbReference>
<dbReference type="EMBL" id="JBFXLT010000174">
    <property type="protein sequence ID" value="KAL2802577.1"/>
    <property type="molecule type" value="Genomic_DNA"/>
</dbReference>
<dbReference type="Pfam" id="PF00172">
    <property type="entry name" value="Zn_clus"/>
    <property type="match status" value="1"/>
</dbReference>
<proteinExistence type="predicted"/>
<organism evidence="7 8">
    <name type="scientific">Aspergillus granulosus</name>
    <dbReference type="NCBI Taxonomy" id="176169"/>
    <lineage>
        <taxon>Eukaryota</taxon>
        <taxon>Fungi</taxon>
        <taxon>Dikarya</taxon>
        <taxon>Ascomycota</taxon>
        <taxon>Pezizomycotina</taxon>
        <taxon>Eurotiomycetes</taxon>
        <taxon>Eurotiomycetidae</taxon>
        <taxon>Eurotiales</taxon>
        <taxon>Aspergillaceae</taxon>
        <taxon>Aspergillus</taxon>
        <taxon>Aspergillus subgen. Nidulantes</taxon>
    </lineage>
</organism>
<evidence type="ECO:0000313" key="7">
    <source>
        <dbReference type="EMBL" id="KAL2802577.1"/>
    </source>
</evidence>
<evidence type="ECO:0000256" key="1">
    <source>
        <dbReference type="ARBA" id="ARBA00023015"/>
    </source>
</evidence>
<dbReference type="Gene3D" id="4.10.240.10">
    <property type="entry name" value="Zn(2)-C6 fungal-type DNA-binding domain"/>
    <property type="match status" value="1"/>
</dbReference>
<dbReference type="CDD" id="cd00067">
    <property type="entry name" value="GAL4"/>
    <property type="match status" value="1"/>
</dbReference>
<evidence type="ECO:0000259" key="6">
    <source>
        <dbReference type="PROSITE" id="PS50048"/>
    </source>
</evidence>
<evidence type="ECO:0000313" key="8">
    <source>
        <dbReference type="Proteomes" id="UP001610334"/>
    </source>
</evidence>
<keyword evidence="1" id="KW-0805">Transcription regulation</keyword>
<keyword evidence="8" id="KW-1185">Reference proteome</keyword>
<feature type="region of interest" description="Disordered" evidence="5">
    <location>
        <begin position="83"/>
        <end position="105"/>
    </location>
</feature>
<dbReference type="PROSITE" id="PS00463">
    <property type="entry name" value="ZN2_CY6_FUNGAL_1"/>
    <property type="match status" value="1"/>
</dbReference>
<feature type="compositionally biased region" description="Low complexity" evidence="5">
    <location>
        <begin position="91"/>
        <end position="103"/>
    </location>
</feature>
<sequence>MSTYVSSACDVCRRRKVKCDLADPCSNCRVSGFECERTAVPKKRGRKLRKPSADLPMLPNYRQLAPCSPLLEGRQSVGSPWPTVVLPTHPDPSSSPSVANSPSIEPPNKPEWILRKLIGIIQSIPSLGTLESIVSRCIDLYLKFIFPNQPLIHEPTIRASVAIFSPEVPAPFERCYNLFTPPQNNEVALLRAFTLLTALSAFVASVIPDQLLPSPHNLADVFLRASREMLQVYQDYDLENPDSSSLNIRMWHSAALQNTTGKVGASWHSHGEATLLAQRLRLFDEESVRQTPSVEAQLLRSAFWHLYSAERSAEALESRPVVLHEVLFHGELTVLEHTEHDEVLLDVSKEINQGSFEHHLRAGFRVKCRVWTLAARLISAIKAYSRRRVGRALDVDDHLAPGSLTVSRLTDAYIDFSNIVDELPETLLSLDSATDTSLDGTVSSYQRTCFMVQRSNIMTTFHCMRLIALQHCVAHDLVEIMGLSTDTASLAMKKIEIASEFLRELRLVSFVCFKVQGETAVEKVRRVGAFLMEVIQTVQHYNIKARAGSLFERLLDYLSQLDSRASDELSGLYVR</sequence>
<dbReference type="InterPro" id="IPR001138">
    <property type="entry name" value="Zn2Cys6_DnaBD"/>
</dbReference>
<dbReference type="SUPFAM" id="SSF57701">
    <property type="entry name" value="Zn2/Cys6 DNA-binding domain"/>
    <property type="match status" value="1"/>
</dbReference>
<reference evidence="7 8" key="1">
    <citation type="submission" date="2024-07" db="EMBL/GenBank/DDBJ databases">
        <title>Section-level genome sequencing and comparative genomics of Aspergillus sections Usti and Cavernicolus.</title>
        <authorList>
            <consortium name="Lawrence Berkeley National Laboratory"/>
            <person name="Nybo J.L."/>
            <person name="Vesth T.C."/>
            <person name="Theobald S."/>
            <person name="Frisvad J.C."/>
            <person name="Larsen T.O."/>
            <person name="Kjaerboelling I."/>
            <person name="Rothschild-Mancinelli K."/>
            <person name="Lyhne E.K."/>
            <person name="Kogle M.E."/>
            <person name="Barry K."/>
            <person name="Clum A."/>
            <person name="Na H."/>
            <person name="Ledsgaard L."/>
            <person name="Lin J."/>
            <person name="Lipzen A."/>
            <person name="Kuo A."/>
            <person name="Riley R."/>
            <person name="Mondo S."/>
            <person name="Labutti K."/>
            <person name="Haridas S."/>
            <person name="Pangalinan J."/>
            <person name="Salamov A.A."/>
            <person name="Simmons B.A."/>
            <person name="Magnuson J.K."/>
            <person name="Chen J."/>
            <person name="Drula E."/>
            <person name="Henrissat B."/>
            <person name="Wiebenga A."/>
            <person name="Lubbers R.J."/>
            <person name="Gomes A.C."/>
            <person name="Makela M.R."/>
            <person name="Stajich J."/>
            <person name="Grigoriev I.V."/>
            <person name="Mortensen U.H."/>
            <person name="De Vries R.P."/>
            <person name="Baker S.E."/>
            <person name="Andersen M.R."/>
        </authorList>
    </citation>
    <scope>NUCLEOTIDE SEQUENCE [LARGE SCALE GENOMIC DNA]</scope>
    <source>
        <strain evidence="7 8">CBS 588.65</strain>
    </source>
</reference>
<keyword evidence="4" id="KW-0539">Nucleus</keyword>
<name>A0ABR4GUH0_9EURO</name>
<dbReference type="PROSITE" id="PS50048">
    <property type="entry name" value="ZN2_CY6_FUNGAL_2"/>
    <property type="match status" value="1"/>
</dbReference>
<dbReference type="InterPro" id="IPR036864">
    <property type="entry name" value="Zn2-C6_fun-type_DNA-bd_sf"/>
</dbReference>
<keyword evidence="3" id="KW-0804">Transcription</keyword>
<evidence type="ECO:0000256" key="2">
    <source>
        <dbReference type="ARBA" id="ARBA00023125"/>
    </source>
</evidence>
<dbReference type="PANTHER" id="PTHR31668">
    <property type="entry name" value="GLUCOSE TRANSPORT TRANSCRIPTION REGULATOR RGT1-RELATED-RELATED"/>
    <property type="match status" value="1"/>
</dbReference>
<dbReference type="SMART" id="SM00066">
    <property type="entry name" value="GAL4"/>
    <property type="match status" value="1"/>
</dbReference>
<dbReference type="CDD" id="cd12148">
    <property type="entry name" value="fungal_TF_MHR"/>
    <property type="match status" value="1"/>
</dbReference>